<name>A0A8J1UBX4_OWEFU</name>
<proteinExistence type="predicted"/>
<protein>
    <submittedName>
        <fullName evidence="1">Uncharacterized protein</fullName>
    </submittedName>
</protein>
<feature type="non-terminal residue" evidence="1">
    <location>
        <position position="1"/>
    </location>
</feature>
<gene>
    <name evidence="1" type="ORF">OFUS_LOCUS7703</name>
</gene>
<dbReference type="EMBL" id="CAIIXF020000004">
    <property type="protein sequence ID" value="CAH1781086.1"/>
    <property type="molecule type" value="Genomic_DNA"/>
</dbReference>
<dbReference type="AlphaFoldDB" id="A0A8J1UBX4"/>
<evidence type="ECO:0000313" key="1">
    <source>
        <dbReference type="EMBL" id="CAH1781086.1"/>
    </source>
</evidence>
<sequence>ISMMKCPNRFKLVKNECVLNETQLKVYCKIPIGNNNAQNIKLLVTKVIEEVFNIIGILYVKARSDGFMHCQFFVQFQNETFGRKIDHYEKILQESFPPVDSPSSGRFCTFEKDGTELPRANLVVGKLTTEGQSVTFETSHIPSANGRITSNGVRLCSSLYGFVSTLLVFALTRSTINQT</sequence>
<keyword evidence="2" id="KW-1185">Reference proteome</keyword>
<dbReference type="Proteomes" id="UP000749559">
    <property type="component" value="Unassembled WGS sequence"/>
</dbReference>
<reference evidence="1" key="1">
    <citation type="submission" date="2022-03" db="EMBL/GenBank/DDBJ databases">
        <authorList>
            <person name="Martin C."/>
        </authorList>
    </citation>
    <scope>NUCLEOTIDE SEQUENCE</scope>
</reference>
<comment type="caution">
    <text evidence="1">The sequence shown here is derived from an EMBL/GenBank/DDBJ whole genome shotgun (WGS) entry which is preliminary data.</text>
</comment>
<accession>A0A8J1UBX4</accession>
<evidence type="ECO:0000313" key="2">
    <source>
        <dbReference type="Proteomes" id="UP000749559"/>
    </source>
</evidence>
<organism evidence="1 2">
    <name type="scientific">Owenia fusiformis</name>
    <name type="common">Polychaete worm</name>
    <dbReference type="NCBI Taxonomy" id="6347"/>
    <lineage>
        <taxon>Eukaryota</taxon>
        <taxon>Metazoa</taxon>
        <taxon>Spiralia</taxon>
        <taxon>Lophotrochozoa</taxon>
        <taxon>Annelida</taxon>
        <taxon>Polychaeta</taxon>
        <taxon>Sedentaria</taxon>
        <taxon>Canalipalpata</taxon>
        <taxon>Sabellida</taxon>
        <taxon>Oweniida</taxon>
        <taxon>Oweniidae</taxon>
        <taxon>Owenia</taxon>
    </lineage>
</organism>